<evidence type="ECO:0000256" key="4">
    <source>
        <dbReference type="ARBA" id="ARBA00022679"/>
    </source>
</evidence>
<organism evidence="12 13">
    <name type="scientific">Morchella importuna fusarivirus 1</name>
    <dbReference type="NCBI Taxonomy" id="2501218"/>
    <lineage>
        <taxon>Viruses</taxon>
        <taxon>Riboviria</taxon>
        <taxon>Orthornavirae</taxon>
        <taxon>Pisuviricota</taxon>
        <taxon>Duplopiviricetes</taxon>
        <taxon>Durnavirales</taxon>
        <taxon>Fusariviridae</taxon>
    </lineage>
</organism>
<dbReference type="InterPro" id="IPR027417">
    <property type="entry name" value="P-loop_NTPase"/>
</dbReference>
<dbReference type="Gene3D" id="3.40.50.300">
    <property type="entry name" value="P-loop containing nucleotide triphosphate hydrolases"/>
    <property type="match status" value="2"/>
</dbReference>
<dbReference type="PROSITE" id="PS51192">
    <property type="entry name" value="HELICASE_ATP_BIND_1"/>
    <property type="match status" value="1"/>
</dbReference>
<evidence type="ECO:0000259" key="10">
    <source>
        <dbReference type="PROSITE" id="PS50507"/>
    </source>
</evidence>
<evidence type="ECO:0000313" key="12">
    <source>
        <dbReference type="EMBL" id="AZT88654.1"/>
    </source>
</evidence>
<name>A0A3T0D236_9VIRU</name>
<keyword evidence="3 12" id="KW-0696">RNA-directed RNA polymerase</keyword>
<keyword evidence="5" id="KW-0548">Nucleotidyltransferase</keyword>
<dbReference type="GO" id="GO:0003723">
    <property type="term" value="F:RNA binding"/>
    <property type="evidence" value="ECO:0007669"/>
    <property type="project" value="InterPro"/>
</dbReference>
<dbReference type="EMBL" id="MK279502">
    <property type="protein sequence ID" value="AZT88654.1"/>
    <property type="molecule type" value="Genomic_RNA"/>
</dbReference>
<keyword evidence="6" id="KW-0547">Nucleotide-binding</keyword>
<keyword evidence="9" id="KW-0812">Transmembrane</keyword>
<dbReference type="InterPro" id="IPR001205">
    <property type="entry name" value="RNA-dir_pol_C"/>
</dbReference>
<dbReference type="GO" id="GO:0016787">
    <property type="term" value="F:hydrolase activity"/>
    <property type="evidence" value="ECO:0007669"/>
    <property type="project" value="InterPro"/>
</dbReference>
<dbReference type="Proteomes" id="UP001235426">
    <property type="component" value="Segment"/>
</dbReference>
<evidence type="ECO:0000256" key="9">
    <source>
        <dbReference type="SAM" id="Phobius"/>
    </source>
</evidence>
<keyword evidence="8" id="KW-0693">Viral RNA replication</keyword>
<dbReference type="GO" id="GO:0039694">
    <property type="term" value="P:viral RNA genome replication"/>
    <property type="evidence" value="ECO:0007669"/>
    <property type="project" value="InterPro"/>
</dbReference>
<dbReference type="InterPro" id="IPR006935">
    <property type="entry name" value="Helicase/UvrB_N"/>
</dbReference>
<feature type="transmembrane region" description="Helical" evidence="9">
    <location>
        <begin position="134"/>
        <end position="151"/>
    </location>
</feature>
<dbReference type="Gene3D" id="3.30.70.270">
    <property type="match status" value="1"/>
</dbReference>
<evidence type="ECO:0000259" key="11">
    <source>
        <dbReference type="PROSITE" id="PS51192"/>
    </source>
</evidence>
<dbReference type="SMART" id="SM00487">
    <property type="entry name" value="DEXDc"/>
    <property type="match status" value="1"/>
</dbReference>
<dbReference type="InterPro" id="IPR043128">
    <property type="entry name" value="Rev_trsase/Diguanyl_cyclase"/>
</dbReference>
<evidence type="ECO:0000256" key="5">
    <source>
        <dbReference type="ARBA" id="ARBA00022695"/>
    </source>
</evidence>
<evidence type="ECO:0000313" key="13">
    <source>
        <dbReference type="Proteomes" id="UP001235426"/>
    </source>
</evidence>
<dbReference type="GO" id="GO:0044423">
    <property type="term" value="C:virion component"/>
    <property type="evidence" value="ECO:0007669"/>
    <property type="project" value="UniProtKB-KW"/>
</dbReference>
<evidence type="ECO:0000256" key="3">
    <source>
        <dbReference type="ARBA" id="ARBA00022484"/>
    </source>
</evidence>
<proteinExistence type="predicted"/>
<evidence type="ECO:0000256" key="1">
    <source>
        <dbReference type="ARBA" id="ARBA00004328"/>
    </source>
</evidence>
<keyword evidence="4" id="KW-0808">Transferase</keyword>
<keyword evidence="9" id="KW-0472">Membrane</keyword>
<dbReference type="PROSITE" id="PS50507">
    <property type="entry name" value="RDRP_SSRNA_POS"/>
    <property type="match status" value="1"/>
</dbReference>
<dbReference type="SUPFAM" id="SSF52540">
    <property type="entry name" value="P-loop containing nucleoside triphosphate hydrolases"/>
    <property type="match status" value="1"/>
</dbReference>
<dbReference type="InterPro" id="IPR014001">
    <property type="entry name" value="Helicase_ATP-bd"/>
</dbReference>
<dbReference type="GO" id="GO:0005524">
    <property type="term" value="F:ATP binding"/>
    <property type="evidence" value="ECO:0007669"/>
    <property type="project" value="InterPro"/>
</dbReference>
<accession>A0A3T0D236</accession>
<keyword evidence="9" id="KW-1133">Transmembrane helix</keyword>
<evidence type="ECO:0000256" key="8">
    <source>
        <dbReference type="ARBA" id="ARBA00022953"/>
    </source>
</evidence>
<protein>
    <submittedName>
        <fullName evidence="12">RNA-dependent RNA polymerase</fullName>
    </submittedName>
</protein>
<comment type="subcellular location">
    <subcellularLocation>
        <location evidence="2">Host cell</location>
    </subcellularLocation>
    <subcellularLocation>
        <location evidence="1">Virion</location>
    </subcellularLocation>
</comment>
<keyword evidence="7" id="KW-0946">Virion</keyword>
<feature type="transmembrane region" description="Helical" evidence="9">
    <location>
        <begin position="6"/>
        <end position="23"/>
    </location>
</feature>
<dbReference type="InterPro" id="IPR043502">
    <property type="entry name" value="DNA/RNA_pol_sf"/>
</dbReference>
<evidence type="ECO:0000256" key="7">
    <source>
        <dbReference type="ARBA" id="ARBA00022844"/>
    </source>
</evidence>
<dbReference type="SUPFAM" id="SSF56672">
    <property type="entry name" value="DNA/RNA polymerases"/>
    <property type="match status" value="1"/>
</dbReference>
<gene>
    <name evidence="12" type="ORF">MiFV1_gp1</name>
</gene>
<reference evidence="12" key="1">
    <citation type="journal article" date="2019" name="PLoS ONE">
        <title>Hiding in plain sight: New virus genomes discovered via a systematic analysis of fungal public transcriptomes.</title>
        <authorList>
            <person name="Gilbert K.B."/>
            <person name="Holcomb E.E."/>
            <person name="Allscheid R.L."/>
            <person name="Carrington J.C."/>
        </authorList>
    </citation>
    <scope>NUCLEOTIDE SEQUENCE</scope>
    <source>
        <strain evidence="12">MiFv1SCYDJ1-A1</strain>
    </source>
</reference>
<dbReference type="GO" id="GO:0043657">
    <property type="term" value="C:host cell"/>
    <property type="evidence" value="ECO:0007669"/>
    <property type="project" value="UniProtKB-SubCell"/>
</dbReference>
<dbReference type="GO" id="GO:0003677">
    <property type="term" value="F:DNA binding"/>
    <property type="evidence" value="ECO:0007669"/>
    <property type="project" value="InterPro"/>
</dbReference>
<dbReference type="Pfam" id="PF00680">
    <property type="entry name" value="RdRP_1"/>
    <property type="match status" value="1"/>
</dbReference>
<sequence length="1480" mass="169203">MIVTSIGVSLLIYFVAYGFIGLWTVTQVALNLLSFGTAFNSLVAVTLVRREIADLLRDVLTRRTLLHGKVHDLINSVIPRNVITVEGFWFRLRTVIEVLDEEIAFSEVRGLVILFYISIWTMIILPLVKSLAKVIISLFIALFLALAWGFYDDTGELTLRLVLSGLRWYSSKKLTIRVNPTVDAWIGDRLRDLKYNRNMLFIWFYRTGIELNFILDRHATVVDESPENLKRRFMGVLRSGIMRFSKRINEFDVPAFIRRHSENRLDEHETLALAGDLGYPLEKLVIRKPLKGVAGGRYDRNLVFGTNWSFPQPKYRETVARELRGLRSDLEVWRHSYVWPNIDDQLEATARYFGESKSHPVFSDWELDQVWDTLKPIYRNSRIAPFKLVLDAWNKRYNVGAFAFSSKTYKNGMFKRMKRREDIARLGGEKGYLKYWENLFYYAPIMQHFSHFMTKSEYLPEKKWKDRKVRTPIASWLPQYLSQIVFSYVPNHNFRYEDTPVKVGMPLNGAVMGQMFEKHLCLRTHYAGDCSAFDSTITAPVVEIIKAIRKRGYEGHAQYTAICDLVDVSYDNLLHSKLVSAQTGNVYRREDHGLGTGHASTSADNSLVMVALYILAWARLTKLSAHEFRRHNELSVYGDDHVLSISEMAPVNWNFKNVQAVLAGWGITMNLEVGNFESGSPFEKTPFLSKFARRPTVVDREECMAALGFVPNIIVTHDVEKLLAKALSPNIRSNPADRMERFLSMIRLTAHRPDAYQIFHTAIIRLAQEHQELAVKAARIPAYDLVLQQWYNPKSNVSEDVEMNADDPPIEGTLIHHIGEWTMLDAVTAFLAIVPDVVNPRLYNIGYVNYLFRKSEPLLLWPKHLVAISNGLVHQGGLLGALRASSYDWIPCEGQLPPRRESTGTLLVRHWAYMALRMKFSFSWFGILDTVQRKIWDMNFLMNGKIPSQAKKLDLNLVNFSLVVALNFVKVPEHWFWDVILEKEFPRLDLLIKKFWTNLVNRLWSFIPPAFKNLKAVLHIERGKLVLITSPTGSGKSTSMVNFLASSIEEGGFEKLIVVEPRSLLVKGLVTYMNREFSDHFYSGATTGLALDDRAKVWYITPQELFLNTGKFLNPNWLYLVDEAHLPEIHIKACLEYLPMRGCLTLAATATPSPYLADRSDFEIALDLPNVYKVFEMSRIIRASNSKEVKDAYISEVLALVNSEDKVFSTWLIFCPKLSYVDILVGVLGGKSQGIVKGTGSVVPGCKYYIATSVADVGLTIPEVDKVVSLSFKPTRDHPTSQLWTQMDRQTMTQRKGRTGRTNNGIFYSVGVLGLDLVEEPPLTQFEICTQFCDTGGNLETLLELGWIDLKTIFEDAEADFDVSSIKRIFSLIVADGQQDSLAIFGTPSPELYKQVFPEERGDILYSGIYDTRKFGTRWGDRYFIYELRDMAKMLDMASLASFLERKSGERREAGLNPKFSWAEITTLVFTEFVLIGMEF</sequence>
<dbReference type="GO" id="GO:0003968">
    <property type="term" value="F:RNA-directed RNA polymerase activity"/>
    <property type="evidence" value="ECO:0007669"/>
    <property type="project" value="UniProtKB-KW"/>
</dbReference>
<feature type="domain" description="RdRp catalytic" evidence="10">
    <location>
        <begin position="523"/>
        <end position="653"/>
    </location>
</feature>
<feature type="domain" description="Helicase ATP-binding" evidence="11">
    <location>
        <begin position="1017"/>
        <end position="1170"/>
    </location>
</feature>
<dbReference type="Pfam" id="PF04851">
    <property type="entry name" value="ResIII"/>
    <property type="match status" value="1"/>
</dbReference>
<feature type="transmembrane region" description="Helical" evidence="9">
    <location>
        <begin position="108"/>
        <end position="127"/>
    </location>
</feature>
<dbReference type="GO" id="GO:0006351">
    <property type="term" value="P:DNA-templated transcription"/>
    <property type="evidence" value="ECO:0007669"/>
    <property type="project" value="InterPro"/>
</dbReference>
<evidence type="ECO:0000256" key="6">
    <source>
        <dbReference type="ARBA" id="ARBA00022741"/>
    </source>
</evidence>
<evidence type="ECO:0000256" key="2">
    <source>
        <dbReference type="ARBA" id="ARBA00004340"/>
    </source>
</evidence>
<dbReference type="InterPro" id="IPR007094">
    <property type="entry name" value="RNA-dir_pol_PSvirus"/>
</dbReference>